<dbReference type="Pfam" id="PF14269">
    <property type="entry name" value="Arylsulfotran_2"/>
    <property type="match status" value="1"/>
</dbReference>
<dbReference type="InterPro" id="IPR053143">
    <property type="entry name" value="Arylsulfate_ST"/>
</dbReference>
<keyword evidence="2" id="KW-0732">Signal</keyword>
<dbReference type="InterPro" id="IPR039535">
    <property type="entry name" value="ASST-like"/>
</dbReference>
<keyword evidence="4" id="KW-1185">Reference proteome</keyword>
<reference evidence="3" key="1">
    <citation type="submission" date="2022-07" db="EMBL/GenBank/DDBJ databases">
        <title>Draft genome sequence of Zalerion maritima ATCC 34329, a (micro)plastics degrading marine fungus.</title>
        <authorList>
            <person name="Paco A."/>
            <person name="Goncalves M.F.M."/>
            <person name="Rocha-Santos T.A.P."/>
            <person name="Alves A."/>
        </authorList>
    </citation>
    <scope>NUCLEOTIDE SEQUENCE</scope>
    <source>
        <strain evidence="3">ATCC 34329</strain>
    </source>
</reference>
<evidence type="ECO:0000256" key="1">
    <source>
        <dbReference type="SAM" id="MobiDB-lite"/>
    </source>
</evidence>
<comment type="caution">
    <text evidence="3">The sequence shown here is derived from an EMBL/GenBank/DDBJ whole genome shotgun (WGS) entry which is preliminary data.</text>
</comment>
<dbReference type="EMBL" id="JAKWBI020000066">
    <property type="protein sequence ID" value="KAJ2903932.1"/>
    <property type="molecule type" value="Genomic_DNA"/>
</dbReference>
<feature type="region of interest" description="Disordered" evidence="1">
    <location>
        <begin position="636"/>
        <end position="661"/>
    </location>
</feature>
<dbReference type="Proteomes" id="UP001201980">
    <property type="component" value="Unassembled WGS sequence"/>
</dbReference>
<feature type="chain" id="PRO_5041960187" evidence="2">
    <location>
        <begin position="21"/>
        <end position="953"/>
    </location>
</feature>
<evidence type="ECO:0000313" key="4">
    <source>
        <dbReference type="Proteomes" id="UP001201980"/>
    </source>
</evidence>
<evidence type="ECO:0000313" key="3">
    <source>
        <dbReference type="EMBL" id="KAJ2903932.1"/>
    </source>
</evidence>
<dbReference type="PANTHER" id="PTHR35340">
    <property type="entry name" value="PQQ ENZYME REPEAT PROTEIN-RELATED"/>
    <property type="match status" value="1"/>
</dbReference>
<dbReference type="PANTHER" id="PTHR35340:SF5">
    <property type="entry name" value="ASST-DOMAIN-CONTAINING PROTEIN"/>
    <property type="match status" value="1"/>
</dbReference>
<dbReference type="AlphaFoldDB" id="A0AAD5RUU4"/>
<protein>
    <submittedName>
        <fullName evidence="3">ASST-domain-containing protein</fullName>
    </submittedName>
</protein>
<organism evidence="3 4">
    <name type="scientific">Zalerion maritima</name>
    <dbReference type="NCBI Taxonomy" id="339359"/>
    <lineage>
        <taxon>Eukaryota</taxon>
        <taxon>Fungi</taxon>
        <taxon>Dikarya</taxon>
        <taxon>Ascomycota</taxon>
        <taxon>Pezizomycotina</taxon>
        <taxon>Sordariomycetes</taxon>
        <taxon>Lulworthiomycetidae</taxon>
        <taxon>Lulworthiales</taxon>
        <taxon>Lulworthiaceae</taxon>
        <taxon>Zalerion</taxon>
    </lineage>
</organism>
<sequence length="953" mass="105879">MRLRFSADTILFCLLKPALSDVSWFTDADAYNSGVFGNVPNQTFRSSPIVAPMFLVNTFKGDAIDSTPFIFLEWGMHAKGSFGPMILRSDDLSLVYADQQYTSVNNVRVQTIEGEWALTFWAGEEEMFHGNGRALAVDSNYHHLTSTTPIDLPSGRLADEHEFQATNDGSVIISIYETVPGWDLTPYGGPPNSSLLDQLFQEIDPGTGELLFQWRVSNNLDIADSIVPYDQTPPGGWLNGYDPFHLNSVSKVGSNYLVNTRNTASVHLVDSTDGSIIWTLGGKGNMFEDLSGGTATSFSHQHHVRLNGNQVTMFDNHGVQPLVDCKENCSRALRVELDFDEMTVKLVNEYLHPRGLVSVGRGGYTPLPNGNALVAWGAQPALTEHRGSEVVMDLQVGILQNDYDLEANQPYRAFKMNWEAHPIWDPSIAVEGNTLFMSWNGATKLEKWAVFTTHQSGNGGTESSCKIIERQGFETSIEVNDIKIARAYALDRDEKIIGCSGVINIDTGKIKEAGDSRSPNRCLKQHFTKRRRSIPDSQSAFQALKVTKYSKTCNELPPDKRPSSFVDLRDGGVGSPFEAKDNVNSRSQPAQHTLADIFPAPDQAPEYLPHASFSQAPLLLQNARFLAYPNIPFPNLEIKGEEPPEEPPNDFPDGNGATEQDPYPADWDIGDIEQDILDVVDGTQTAHDVKTPSTALQREFSVESRDGSYDANLKFSPPQSYGTALEGPIHDHIGDNDADLLDEDMDWDTIVAIANQTDQPDLNHARQSPLAHSHPDPTPSCPLGASPTSTPLNPFARPPFPNKLRDRSPIIGLSSSVLLRTCFRIGELFNANVWLASRKQDGVFELFARVTYSSRESLSRVQYFQFVDLFADQPPYPSGTLSDWRVGSKRDRDSQVFLRATTKESPRYCRCLCIMEKDKQSVIGWALRVRSIRETGWDEIDFVRQATFRDIAG</sequence>
<evidence type="ECO:0000256" key="2">
    <source>
        <dbReference type="SAM" id="SignalP"/>
    </source>
</evidence>
<name>A0AAD5RUU4_9PEZI</name>
<feature type="signal peptide" evidence="2">
    <location>
        <begin position="1"/>
        <end position="20"/>
    </location>
</feature>
<proteinExistence type="predicted"/>
<accession>A0AAD5RUU4</accession>
<feature type="region of interest" description="Disordered" evidence="1">
    <location>
        <begin position="756"/>
        <end position="801"/>
    </location>
</feature>
<gene>
    <name evidence="3" type="ORF">MKZ38_009096</name>
</gene>